<feature type="transmembrane region" description="Helical" evidence="6">
    <location>
        <begin position="121"/>
        <end position="143"/>
    </location>
</feature>
<feature type="transmembrane region" description="Helical" evidence="6">
    <location>
        <begin position="155"/>
        <end position="173"/>
    </location>
</feature>
<dbReference type="AlphaFoldDB" id="A0A1G2CN45"/>
<keyword evidence="7" id="KW-0732">Signal</keyword>
<feature type="signal peptide" evidence="7">
    <location>
        <begin position="1"/>
        <end position="23"/>
    </location>
</feature>
<feature type="chain" id="PRO_5009582364" description="VTT domain-containing protein" evidence="7">
    <location>
        <begin position="24"/>
        <end position="183"/>
    </location>
</feature>
<sequence length="183" mass="20793">MLFSVTFLAAFALPVPSASTLMAAAAFSSQGYFNIVFVFIIASLGNILGDNFGYWLARLYGKPVLYYIGLGKTVDSELFRAVERRINHRPGLIIFFSRFEVIATLSVNIISGLGKMPYFRFLPYEIIGEVAQVFMYGGIGYFFGNNWQSINDSIGQFWLIITPTAALLIFLFWKKIFRWIIKF</sequence>
<feature type="domain" description="VTT" evidence="8">
    <location>
        <begin position="15"/>
        <end position="141"/>
    </location>
</feature>
<comment type="subcellular location">
    <subcellularLocation>
        <location evidence="1">Cell membrane</location>
        <topology evidence="1">Multi-pass membrane protein</topology>
    </subcellularLocation>
</comment>
<evidence type="ECO:0000313" key="10">
    <source>
        <dbReference type="Proteomes" id="UP000178599"/>
    </source>
</evidence>
<proteinExistence type="predicted"/>
<evidence type="ECO:0000256" key="4">
    <source>
        <dbReference type="ARBA" id="ARBA00022989"/>
    </source>
</evidence>
<dbReference type="PANTHER" id="PTHR42709:SF6">
    <property type="entry name" value="UNDECAPRENYL PHOSPHATE TRANSPORTER A"/>
    <property type="match status" value="1"/>
</dbReference>
<dbReference type="PANTHER" id="PTHR42709">
    <property type="entry name" value="ALKALINE PHOSPHATASE LIKE PROTEIN"/>
    <property type="match status" value="1"/>
</dbReference>
<accession>A0A1G2CN45</accession>
<keyword evidence="2" id="KW-1003">Cell membrane</keyword>
<evidence type="ECO:0000256" key="7">
    <source>
        <dbReference type="SAM" id="SignalP"/>
    </source>
</evidence>
<dbReference type="EMBL" id="MHLE01000025">
    <property type="protein sequence ID" value="OGZ02632.1"/>
    <property type="molecule type" value="Genomic_DNA"/>
</dbReference>
<evidence type="ECO:0000259" key="8">
    <source>
        <dbReference type="Pfam" id="PF09335"/>
    </source>
</evidence>
<dbReference type="Pfam" id="PF09335">
    <property type="entry name" value="VTT_dom"/>
    <property type="match status" value="1"/>
</dbReference>
<protein>
    <recommendedName>
        <fullName evidence="8">VTT domain-containing protein</fullName>
    </recommendedName>
</protein>
<dbReference type="Proteomes" id="UP000178599">
    <property type="component" value="Unassembled WGS sequence"/>
</dbReference>
<dbReference type="GO" id="GO:0005886">
    <property type="term" value="C:plasma membrane"/>
    <property type="evidence" value="ECO:0007669"/>
    <property type="project" value="UniProtKB-SubCell"/>
</dbReference>
<dbReference type="InterPro" id="IPR051311">
    <property type="entry name" value="DedA_domain"/>
</dbReference>
<evidence type="ECO:0000256" key="6">
    <source>
        <dbReference type="SAM" id="Phobius"/>
    </source>
</evidence>
<gene>
    <name evidence="9" type="ORF">A2390_00170</name>
</gene>
<evidence type="ECO:0000256" key="3">
    <source>
        <dbReference type="ARBA" id="ARBA00022692"/>
    </source>
</evidence>
<reference evidence="9 10" key="1">
    <citation type="journal article" date="2016" name="Nat. Commun.">
        <title>Thousands of microbial genomes shed light on interconnected biogeochemical processes in an aquifer system.</title>
        <authorList>
            <person name="Anantharaman K."/>
            <person name="Brown C.T."/>
            <person name="Hug L.A."/>
            <person name="Sharon I."/>
            <person name="Castelle C.J."/>
            <person name="Probst A.J."/>
            <person name="Thomas B.C."/>
            <person name="Singh A."/>
            <person name="Wilkins M.J."/>
            <person name="Karaoz U."/>
            <person name="Brodie E.L."/>
            <person name="Williams K.H."/>
            <person name="Hubbard S.S."/>
            <person name="Banfield J.F."/>
        </authorList>
    </citation>
    <scope>NUCLEOTIDE SEQUENCE [LARGE SCALE GENOMIC DNA]</scope>
</reference>
<keyword evidence="3 6" id="KW-0812">Transmembrane</keyword>
<name>A0A1G2CN45_9BACT</name>
<evidence type="ECO:0000313" key="9">
    <source>
        <dbReference type="EMBL" id="OGZ02632.1"/>
    </source>
</evidence>
<dbReference type="InterPro" id="IPR032816">
    <property type="entry name" value="VTT_dom"/>
</dbReference>
<feature type="transmembrane region" description="Helical" evidence="6">
    <location>
        <begin position="33"/>
        <end position="57"/>
    </location>
</feature>
<evidence type="ECO:0000256" key="1">
    <source>
        <dbReference type="ARBA" id="ARBA00004651"/>
    </source>
</evidence>
<keyword evidence="5 6" id="KW-0472">Membrane</keyword>
<keyword evidence="4 6" id="KW-1133">Transmembrane helix</keyword>
<comment type="caution">
    <text evidence="9">The sequence shown here is derived from an EMBL/GenBank/DDBJ whole genome shotgun (WGS) entry which is preliminary data.</text>
</comment>
<evidence type="ECO:0000256" key="2">
    <source>
        <dbReference type="ARBA" id="ARBA00022475"/>
    </source>
</evidence>
<organism evidence="9 10">
    <name type="scientific">Candidatus Liptonbacteria bacterium RIFOXYB1_FULL_36_10</name>
    <dbReference type="NCBI Taxonomy" id="1798654"/>
    <lineage>
        <taxon>Bacteria</taxon>
        <taxon>Candidatus Liptoniibacteriota</taxon>
    </lineage>
</organism>
<evidence type="ECO:0000256" key="5">
    <source>
        <dbReference type="ARBA" id="ARBA00023136"/>
    </source>
</evidence>